<evidence type="ECO:0000256" key="4">
    <source>
        <dbReference type="ARBA" id="ARBA00022989"/>
    </source>
</evidence>
<dbReference type="AlphaFoldDB" id="A0A6J6QSB0"/>
<name>A0A6J6QSB0_9ZZZZ</name>
<dbReference type="InterPro" id="IPR036259">
    <property type="entry name" value="MFS_trans_sf"/>
</dbReference>
<feature type="transmembrane region" description="Helical" evidence="6">
    <location>
        <begin position="163"/>
        <end position="181"/>
    </location>
</feature>
<accession>A0A6J6QSB0</accession>
<feature type="transmembrane region" description="Helical" evidence="6">
    <location>
        <begin position="135"/>
        <end position="157"/>
    </location>
</feature>
<dbReference type="EMBL" id="CAFBPQ010000021">
    <property type="protein sequence ID" value="CAB5023684.1"/>
    <property type="molecule type" value="Genomic_DNA"/>
</dbReference>
<feature type="transmembrane region" description="Helical" evidence="6">
    <location>
        <begin position="35"/>
        <end position="54"/>
    </location>
</feature>
<evidence type="ECO:0000256" key="1">
    <source>
        <dbReference type="ARBA" id="ARBA00004651"/>
    </source>
</evidence>
<evidence type="ECO:0000256" key="5">
    <source>
        <dbReference type="ARBA" id="ARBA00023136"/>
    </source>
</evidence>
<keyword evidence="4 6" id="KW-1133">Transmembrane helix</keyword>
<keyword evidence="2" id="KW-1003">Cell membrane</keyword>
<feature type="transmembrane region" description="Helical" evidence="6">
    <location>
        <begin position="99"/>
        <end position="123"/>
    </location>
</feature>
<feature type="transmembrane region" description="Helical" evidence="6">
    <location>
        <begin position="234"/>
        <end position="253"/>
    </location>
</feature>
<evidence type="ECO:0000313" key="7">
    <source>
        <dbReference type="EMBL" id="CAB4714327.1"/>
    </source>
</evidence>
<evidence type="ECO:0000256" key="2">
    <source>
        <dbReference type="ARBA" id="ARBA00022475"/>
    </source>
</evidence>
<dbReference type="GO" id="GO:0022857">
    <property type="term" value="F:transmembrane transporter activity"/>
    <property type="evidence" value="ECO:0007669"/>
    <property type="project" value="InterPro"/>
</dbReference>
<comment type="subcellular location">
    <subcellularLocation>
        <location evidence="1">Cell membrane</location>
        <topology evidence="1">Multi-pass membrane protein</topology>
    </subcellularLocation>
</comment>
<dbReference type="PANTHER" id="PTHR23513:SF18">
    <property type="entry name" value="INTEGRAL MEMBRANE PROTEIN"/>
    <property type="match status" value="1"/>
</dbReference>
<dbReference type="Gene3D" id="1.20.1250.20">
    <property type="entry name" value="MFS general substrate transporter like domains"/>
    <property type="match status" value="1"/>
</dbReference>
<feature type="transmembrane region" description="Helical" evidence="6">
    <location>
        <begin position="202"/>
        <end position="228"/>
    </location>
</feature>
<dbReference type="PANTHER" id="PTHR23513">
    <property type="entry name" value="INTEGRAL MEMBRANE EFFLUX PROTEIN-RELATED"/>
    <property type="match status" value="1"/>
</dbReference>
<dbReference type="Pfam" id="PF07690">
    <property type="entry name" value="MFS_1"/>
    <property type="match status" value="1"/>
</dbReference>
<dbReference type="SUPFAM" id="SSF103473">
    <property type="entry name" value="MFS general substrate transporter"/>
    <property type="match status" value="1"/>
</dbReference>
<evidence type="ECO:0000256" key="3">
    <source>
        <dbReference type="ARBA" id="ARBA00022692"/>
    </source>
</evidence>
<feature type="transmembrane region" description="Helical" evidence="6">
    <location>
        <begin position="354"/>
        <end position="375"/>
    </location>
</feature>
<evidence type="ECO:0000313" key="8">
    <source>
        <dbReference type="EMBL" id="CAB4900395.1"/>
    </source>
</evidence>
<organism evidence="7">
    <name type="scientific">freshwater metagenome</name>
    <dbReference type="NCBI Taxonomy" id="449393"/>
    <lineage>
        <taxon>unclassified sequences</taxon>
        <taxon>metagenomes</taxon>
        <taxon>ecological metagenomes</taxon>
    </lineage>
</organism>
<sequence length="417" mass="44177">MQTHAISVAGDASVAASLAGSLFFAQPTSAARSDILLYLLLTMAPFAVLSPVMGPILDRFRGGRRIMVIISCLGRAVLCLAMVQFIIQPSPEGLLIYPLAFGVLVLQKTYSIAKAALVPAIVTDSSQLVRANSRLAIVSLVASMVGGAPAFLLQVVFDARFSLAFAVMMFTVATFFAFRIPRTQVVQNATEEKLESEETHQPSVLLAGSAMAVIRVAVGVIVFLSAFTFKDDKIGLAFVLGAYAVGGFIGNAVAPVARKRVREEVILTTCLLSAGALSLLGAIAGGDIVGAALASLAVATASAAGRVGFDSLLQRDGPDAARGRAFARFETRFQLAWVAGALFGLIPFSEDFGLFALGFLLVLAGLSYLTALRSARTAPSRSKLRPQVVDQVWDLTKGRVRSRYEASRSAKRKLDEQ</sequence>
<protein>
    <submittedName>
        <fullName evidence="7">Unannotated protein</fullName>
    </submittedName>
</protein>
<evidence type="ECO:0000313" key="9">
    <source>
        <dbReference type="EMBL" id="CAB4980553.1"/>
    </source>
</evidence>
<dbReference type="GO" id="GO:0005886">
    <property type="term" value="C:plasma membrane"/>
    <property type="evidence" value="ECO:0007669"/>
    <property type="project" value="UniProtKB-SubCell"/>
</dbReference>
<dbReference type="EMBL" id="CAFBMM010000012">
    <property type="protein sequence ID" value="CAB4900395.1"/>
    <property type="molecule type" value="Genomic_DNA"/>
</dbReference>
<dbReference type="EMBL" id="CAEZYK010000005">
    <property type="protein sequence ID" value="CAB4714327.1"/>
    <property type="molecule type" value="Genomic_DNA"/>
</dbReference>
<dbReference type="EMBL" id="CAFBOF010000024">
    <property type="protein sequence ID" value="CAB4980553.1"/>
    <property type="molecule type" value="Genomic_DNA"/>
</dbReference>
<evidence type="ECO:0000313" key="10">
    <source>
        <dbReference type="EMBL" id="CAB5023684.1"/>
    </source>
</evidence>
<keyword evidence="3 6" id="KW-0812">Transmembrane</keyword>
<dbReference type="InterPro" id="IPR011701">
    <property type="entry name" value="MFS"/>
</dbReference>
<reference evidence="7" key="1">
    <citation type="submission" date="2020-05" db="EMBL/GenBank/DDBJ databases">
        <authorList>
            <person name="Chiriac C."/>
            <person name="Salcher M."/>
            <person name="Ghai R."/>
            <person name="Kavagutti S V."/>
        </authorList>
    </citation>
    <scope>NUCLEOTIDE SEQUENCE</scope>
</reference>
<keyword evidence="5 6" id="KW-0472">Membrane</keyword>
<evidence type="ECO:0000256" key="6">
    <source>
        <dbReference type="SAM" id="Phobius"/>
    </source>
</evidence>
<gene>
    <name evidence="7" type="ORF">UFOPK2683_00184</name>
    <name evidence="8" type="ORF">UFOPK3605_00451</name>
    <name evidence="9" type="ORF">UFOPK3897_01086</name>
    <name evidence="10" type="ORF">UFOPK4121_00818</name>
</gene>
<feature type="transmembrane region" description="Helical" evidence="6">
    <location>
        <begin position="66"/>
        <end position="87"/>
    </location>
</feature>
<proteinExistence type="predicted"/>